<dbReference type="AlphaFoldDB" id="A0AAQ0C1K7"/>
<proteinExistence type="predicted"/>
<evidence type="ECO:0000313" key="2">
    <source>
        <dbReference type="Proteomes" id="UP000596192"/>
    </source>
</evidence>
<dbReference type="RefSeq" id="WP_198867766.1">
    <property type="nucleotide sequence ID" value="NZ_CP066310.1"/>
</dbReference>
<reference evidence="1 2" key="1">
    <citation type="submission" date="2020-12" db="EMBL/GenBank/DDBJ databases">
        <title>Genomic Analysis and Response surface optimization of nitrogen-fixing conditions for A. chroococcum strain HR1, Isolation from rhizosphere soil.</title>
        <authorList>
            <person name="Li J."/>
            <person name="Yang H."/>
            <person name="Liu H."/>
            <person name="Wang C."/>
            <person name="Tian Y."/>
            <person name="Lu X.Y."/>
        </authorList>
    </citation>
    <scope>NUCLEOTIDE SEQUENCE [LARGE SCALE GENOMIC DNA]</scope>
    <source>
        <strain evidence="1 2">HR1</strain>
    </source>
</reference>
<evidence type="ECO:0000313" key="1">
    <source>
        <dbReference type="EMBL" id="QQE90446.1"/>
    </source>
</evidence>
<accession>A0AAQ0C1K7</accession>
<protein>
    <submittedName>
        <fullName evidence="1">Uncharacterized protein</fullName>
    </submittedName>
</protein>
<sequence>MGFKIGDKVTWSSQAQGFAREKTGTVVEVVEKGNRPSRKFDDLHKGVGCGYGRDHDSYVVEVRSGKTDKAKPKHYWPRASALKPA</sequence>
<name>A0AAQ0C1K7_9GAMM</name>
<dbReference type="Proteomes" id="UP000596192">
    <property type="component" value="Chromosome"/>
</dbReference>
<organism evidence="1 2">
    <name type="scientific">Azotobacter chroococcum</name>
    <dbReference type="NCBI Taxonomy" id="353"/>
    <lineage>
        <taxon>Bacteria</taxon>
        <taxon>Pseudomonadati</taxon>
        <taxon>Pseudomonadota</taxon>
        <taxon>Gammaproteobacteria</taxon>
        <taxon>Pseudomonadales</taxon>
        <taxon>Pseudomonadaceae</taxon>
        <taxon>Azotobacter</taxon>
    </lineage>
</organism>
<gene>
    <name evidence="1" type="ORF">GKQ51_09315</name>
</gene>
<dbReference type="EMBL" id="CP066310">
    <property type="protein sequence ID" value="QQE90446.1"/>
    <property type="molecule type" value="Genomic_DNA"/>
</dbReference>